<proteinExistence type="predicted"/>
<protein>
    <submittedName>
        <fullName evidence="1">Uncharacterized protein</fullName>
    </submittedName>
</protein>
<dbReference type="EMBL" id="JAQQWM010000002">
    <property type="protein sequence ID" value="KAK8078599.1"/>
    <property type="molecule type" value="Genomic_DNA"/>
</dbReference>
<sequence length="97" mass="10932">MPLSWAKHRFIKSDVFRTSKYTKEEMSSLDLEIGRSQLQTITQEPQDQVATIVREPHTHNSIEPVQDASVVAGISPGDLTPIHPFQIDSEVPHMLDP</sequence>
<name>A0ABR1W542_9PEZI</name>
<dbReference type="Proteomes" id="UP001446871">
    <property type="component" value="Unassembled WGS sequence"/>
</dbReference>
<keyword evidence="2" id="KW-1185">Reference proteome</keyword>
<reference evidence="1 2" key="1">
    <citation type="submission" date="2023-01" db="EMBL/GenBank/DDBJ databases">
        <title>Analysis of 21 Apiospora genomes using comparative genomics revels a genus with tremendous synthesis potential of carbohydrate active enzymes and secondary metabolites.</title>
        <authorList>
            <person name="Sorensen T."/>
        </authorList>
    </citation>
    <scope>NUCLEOTIDE SEQUENCE [LARGE SCALE GENOMIC DNA]</scope>
    <source>
        <strain evidence="1 2">CBS 83171</strain>
    </source>
</reference>
<comment type="caution">
    <text evidence="1">The sequence shown here is derived from an EMBL/GenBank/DDBJ whole genome shotgun (WGS) entry which is preliminary data.</text>
</comment>
<evidence type="ECO:0000313" key="2">
    <source>
        <dbReference type="Proteomes" id="UP001446871"/>
    </source>
</evidence>
<accession>A0ABR1W542</accession>
<evidence type="ECO:0000313" key="1">
    <source>
        <dbReference type="EMBL" id="KAK8078599.1"/>
    </source>
</evidence>
<gene>
    <name evidence="1" type="ORF">PG996_004769</name>
</gene>
<organism evidence="1 2">
    <name type="scientific">Apiospora saccharicola</name>
    <dbReference type="NCBI Taxonomy" id="335842"/>
    <lineage>
        <taxon>Eukaryota</taxon>
        <taxon>Fungi</taxon>
        <taxon>Dikarya</taxon>
        <taxon>Ascomycota</taxon>
        <taxon>Pezizomycotina</taxon>
        <taxon>Sordariomycetes</taxon>
        <taxon>Xylariomycetidae</taxon>
        <taxon>Amphisphaeriales</taxon>
        <taxon>Apiosporaceae</taxon>
        <taxon>Apiospora</taxon>
    </lineage>
</organism>